<dbReference type="GO" id="GO:0004386">
    <property type="term" value="F:helicase activity"/>
    <property type="evidence" value="ECO:0007669"/>
    <property type="project" value="UniProtKB-KW"/>
</dbReference>
<dbReference type="Gene3D" id="1.10.10.160">
    <property type="match status" value="1"/>
</dbReference>
<dbReference type="AlphaFoldDB" id="F7WZK3"/>
<dbReference type="STRING" id="261317.BCTU_296"/>
<dbReference type="KEGG" id="baj:BCTU_296"/>
<feature type="domain" description="RecC C-terminal" evidence="10">
    <location>
        <begin position="678"/>
        <end position="893"/>
    </location>
</feature>
<evidence type="ECO:0000313" key="12">
    <source>
        <dbReference type="Proteomes" id="UP000006811"/>
    </source>
</evidence>
<keyword evidence="4" id="KW-0378">Hydrolase</keyword>
<keyword evidence="7" id="KW-0067">ATP-binding</keyword>
<dbReference type="HOGENOM" id="CLU_007513_0_0_6"/>
<dbReference type="InterPro" id="IPR013986">
    <property type="entry name" value="DExx_box_DNA_helicase_dom_sf"/>
</dbReference>
<evidence type="ECO:0000256" key="9">
    <source>
        <dbReference type="ARBA" id="ARBA00023204"/>
    </source>
</evidence>
<dbReference type="CDD" id="cd22353">
    <property type="entry name" value="RecC_C-like"/>
    <property type="match status" value="1"/>
</dbReference>
<gene>
    <name evidence="11" type="primary">recC</name>
    <name evidence="11" type="ORF">BCTU_296</name>
</gene>
<dbReference type="PANTHER" id="PTHR30591">
    <property type="entry name" value="RECBCD ENZYME SUBUNIT RECC"/>
    <property type="match status" value="1"/>
</dbReference>
<dbReference type="EMBL" id="CP001817">
    <property type="protein sequence ID" value="AEH39870.1"/>
    <property type="molecule type" value="Genomic_DNA"/>
</dbReference>
<protein>
    <submittedName>
        <fullName evidence="11">Exodeoxyribonuclease V, gamma chain</fullName>
    </submittedName>
</protein>
<accession>F7WZK3</accession>
<keyword evidence="1" id="KW-0540">Nuclease</keyword>
<dbReference type="PANTHER" id="PTHR30591:SF1">
    <property type="entry name" value="RECBCD ENZYME SUBUNIT RECC"/>
    <property type="match status" value="1"/>
</dbReference>
<dbReference type="SUPFAM" id="SSF52980">
    <property type="entry name" value="Restriction endonuclease-like"/>
    <property type="match status" value="1"/>
</dbReference>
<keyword evidence="12" id="KW-1185">Reference proteome</keyword>
<organism evidence="11 12">
    <name type="scientific">Buchnera aphidicola</name>
    <name type="common">Cinara tujafilina</name>
    <dbReference type="NCBI Taxonomy" id="261317"/>
    <lineage>
        <taxon>Bacteria</taxon>
        <taxon>Pseudomonadati</taxon>
        <taxon>Pseudomonadota</taxon>
        <taxon>Gammaproteobacteria</taxon>
        <taxon>Enterobacterales</taxon>
        <taxon>Erwiniaceae</taxon>
        <taxon>Buchnera</taxon>
    </lineage>
</organism>
<dbReference type="Pfam" id="PF17946">
    <property type="entry name" value="RecC_C"/>
    <property type="match status" value="1"/>
</dbReference>
<dbReference type="OrthoDB" id="9762834at2"/>
<name>F7WZK3_9GAMM</name>
<evidence type="ECO:0000256" key="5">
    <source>
        <dbReference type="ARBA" id="ARBA00022806"/>
    </source>
</evidence>
<evidence type="ECO:0000256" key="8">
    <source>
        <dbReference type="ARBA" id="ARBA00023125"/>
    </source>
</evidence>
<reference evidence="11 12" key="1">
    <citation type="journal article" date="2011" name="Appl. Environ. Microbiol.">
        <title>The genome of Buchnera aphidicola from the aphid Cinara tujafilina provides new clues about the evolutionary history of metabolic losses in bacterial endosymbionts.</title>
        <authorList>
            <person name="Lamelas A."/>
            <person name="Gosalbes M.J."/>
            <person name="Moya A."/>
            <person name="Latorre A."/>
        </authorList>
    </citation>
    <scope>NUCLEOTIDE SEQUENCE [LARGE SCALE GENOMIC DNA]</scope>
    <source>
        <strain evidence="12">Cinara tujafilina</strain>
    </source>
</reference>
<evidence type="ECO:0000256" key="4">
    <source>
        <dbReference type="ARBA" id="ARBA00022801"/>
    </source>
</evidence>
<evidence type="ECO:0000256" key="6">
    <source>
        <dbReference type="ARBA" id="ARBA00022839"/>
    </source>
</evidence>
<dbReference type="GO" id="GO:0006281">
    <property type="term" value="P:DNA repair"/>
    <property type="evidence" value="ECO:0007669"/>
    <property type="project" value="UniProtKB-KW"/>
</dbReference>
<evidence type="ECO:0000256" key="7">
    <source>
        <dbReference type="ARBA" id="ARBA00022840"/>
    </source>
</evidence>
<dbReference type="Gene3D" id="1.10.10.990">
    <property type="match status" value="1"/>
</dbReference>
<keyword evidence="9" id="KW-0234">DNA repair</keyword>
<dbReference type="Proteomes" id="UP000006811">
    <property type="component" value="Chromosome"/>
</dbReference>
<keyword evidence="8" id="KW-0238">DNA-binding</keyword>
<dbReference type="InterPro" id="IPR027417">
    <property type="entry name" value="P-loop_NTPase"/>
</dbReference>
<dbReference type="GO" id="GO:0140097">
    <property type="term" value="F:catalytic activity, acting on DNA"/>
    <property type="evidence" value="ECO:0007669"/>
    <property type="project" value="UniProtKB-ARBA"/>
</dbReference>
<dbReference type="Gene3D" id="3.40.50.300">
    <property type="entry name" value="P-loop containing nucleotide triphosphate hydrolases"/>
    <property type="match status" value="1"/>
</dbReference>
<proteinExistence type="predicted"/>
<keyword evidence="6" id="KW-0269">Exonuclease</keyword>
<dbReference type="Pfam" id="PF04257">
    <property type="entry name" value="Exonuc_V_gamma"/>
    <property type="match status" value="1"/>
</dbReference>
<evidence type="ECO:0000256" key="2">
    <source>
        <dbReference type="ARBA" id="ARBA00022741"/>
    </source>
</evidence>
<evidence type="ECO:0000256" key="1">
    <source>
        <dbReference type="ARBA" id="ARBA00022722"/>
    </source>
</evidence>
<sequence length="966" mass="117105">MNITANIDYINYKYFFINLIYRTQKIKKNPLFNKYYLTWNLMSIIHDVPINKNKKMFLYKNFQLCLYLAKLFITYLYLKPHWIYKWENEKNNLTLKKSHIWQKNLWNKLIKKLKNNSFTQLIKTFYLSIRDKKIKNFLPSNIFIICLEKNIPLNNFILSIISEYTIIHKYQYIVTNNIEKNQLKKISKKINLKEKGNSKHLNIRIIKKFFLLKKTKILIYYNNYSLIFFTLKIQKNKKIKYHLYDRSISIHQCISLYQEVEILYQYITQKMNSDTKLKPHNILITAKNIKIYSPYIDYIFKYKKIVIYCLIIKKVLPHTLKKGFFSTIKKLLTINNNYLKYSWILSILDNSYIRKKFSIHSKDISTIYFWILELGIYWGFDKTHLNNLSLPKIEQYTWDFAIKKIISGCFFNKKDNSWNNIFPFSLSHHQGYILLGNFIKFILCLKKLYKNIHTKKKLKSWLNILPNIIKNFFKVSNKNKKFFYQLKKIGIILLYTEYKKIIQKKFLLMKLYMNFFKKKYFLKKYLNIISGTLNFSKLQKIKNIPFKMICILGCTKKIRIEKKNALNLIKTNKFKYDNNQKIFFNTIMSAKNYLYCSYVFNDKNQNIKNSSSLFIDNLLIYIQKKFYYITYSINNKIKKNNNILKYIFHNHLKTVKKNKTNKKILLCNYKKINFFYLKIELKNLIQFWKNPINYFFNKTLKIKINLNENDTLLKNEIFSVGFLEKYKIKKNIIIFTFSKKNKKIFLYYQNTGKIPYGTIGKIFWNNQKKKIKKLVNRIHKNRNQPKKIKFKLKIQEYQISGKLSEINHIGLIRWTVTKINYNNIISLWLEHLVYCALDYKKKSILLSIDDKILEFSSIKKSKALFYLKKYIQGYRMGLKKPILFLKSGINWLNYTYIHKKSNSKNIAIKKFLETWNGNFQYDGEKNNIYVQKIIPKINEKYIKKICNTCKYWYLPVLKNYTIKQSI</sequence>
<dbReference type="InterPro" id="IPR011335">
    <property type="entry name" value="Restrct_endonuc-II-like"/>
</dbReference>
<dbReference type="eggNOG" id="COG1330">
    <property type="taxonomic scope" value="Bacteria"/>
</dbReference>
<evidence type="ECO:0000256" key="3">
    <source>
        <dbReference type="ARBA" id="ARBA00022763"/>
    </source>
</evidence>
<dbReference type="GO" id="GO:0003677">
    <property type="term" value="F:DNA binding"/>
    <property type="evidence" value="ECO:0007669"/>
    <property type="project" value="UniProtKB-KW"/>
</dbReference>
<dbReference type="SUPFAM" id="SSF52540">
    <property type="entry name" value="P-loop containing nucleoside triphosphate hydrolases"/>
    <property type="match status" value="2"/>
</dbReference>
<evidence type="ECO:0000313" key="11">
    <source>
        <dbReference type="EMBL" id="AEH39870.1"/>
    </source>
</evidence>
<keyword evidence="5" id="KW-0347">Helicase</keyword>
<dbReference type="GO" id="GO:0004527">
    <property type="term" value="F:exonuclease activity"/>
    <property type="evidence" value="ECO:0007669"/>
    <property type="project" value="UniProtKB-KW"/>
</dbReference>
<dbReference type="GO" id="GO:0005524">
    <property type="term" value="F:ATP binding"/>
    <property type="evidence" value="ECO:0007669"/>
    <property type="project" value="UniProtKB-KW"/>
</dbReference>
<dbReference type="GO" id="GO:0006310">
    <property type="term" value="P:DNA recombination"/>
    <property type="evidence" value="ECO:0007669"/>
    <property type="project" value="TreeGrafter"/>
</dbReference>
<evidence type="ECO:0000259" key="10">
    <source>
        <dbReference type="Pfam" id="PF17946"/>
    </source>
</evidence>
<keyword evidence="3" id="KW-0227">DNA damage</keyword>
<keyword evidence="2" id="KW-0547">Nucleotide-binding</keyword>
<dbReference type="InterPro" id="IPR041500">
    <property type="entry name" value="RecC_C"/>
</dbReference>
<dbReference type="Gene3D" id="1.10.486.10">
    <property type="entry name" value="PCRA, domain 4"/>
    <property type="match status" value="1"/>
</dbReference>